<organism evidence="1 2">
    <name type="scientific">Cardiocondyla obscurior</name>
    <dbReference type="NCBI Taxonomy" id="286306"/>
    <lineage>
        <taxon>Eukaryota</taxon>
        <taxon>Metazoa</taxon>
        <taxon>Ecdysozoa</taxon>
        <taxon>Arthropoda</taxon>
        <taxon>Hexapoda</taxon>
        <taxon>Insecta</taxon>
        <taxon>Pterygota</taxon>
        <taxon>Neoptera</taxon>
        <taxon>Endopterygota</taxon>
        <taxon>Hymenoptera</taxon>
        <taxon>Apocrita</taxon>
        <taxon>Aculeata</taxon>
        <taxon>Formicoidea</taxon>
        <taxon>Formicidae</taxon>
        <taxon>Myrmicinae</taxon>
        <taxon>Cardiocondyla</taxon>
    </lineage>
</organism>
<evidence type="ECO:0008006" key="3">
    <source>
        <dbReference type="Google" id="ProtNLM"/>
    </source>
</evidence>
<protein>
    <recommendedName>
        <fullName evidence="3">Mitochondrial import inner membrane translocase subunit Tim29</fullName>
    </recommendedName>
</protein>
<dbReference type="GO" id="GO:0042721">
    <property type="term" value="C:TIM22 mitochondrial import inner membrane insertion complex"/>
    <property type="evidence" value="ECO:0007669"/>
    <property type="project" value="InterPro"/>
</dbReference>
<dbReference type="PANTHER" id="PTHR21435">
    <property type="entry name" value="MITOCHONDRIAL IMPORT INNER MEMBRANE TRANSLOCASE SUBUNIT TIM29"/>
    <property type="match status" value="1"/>
</dbReference>
<dbReference type="Proteomes" id="UP001430953">
    <property type="component" value="Unassembled WGS sequence"/>
</dbReference>
<evidence type="ECO:0000313" key="2">
    <source>
        <dbReference type="Proteomes" id="UP001430953"/>
    </source>
</evidence>
<reference evidence="1 2" key="1">
    <citation type="submission" date="2023-03" db="EMBL/GenBank/DDBJ databases">
        <title>High recombination rates correlate with genetic variation in Cardiocondyla obscurior ants.</title>
        <authorList>
            <person name="Errbii M."/>
        </authorList>
    </citation>
    <scope>NUCLEOTIDE SEQUENCE [LARGE SCALE GENOMIC DNA]</scope>
    <source>
        <strain evidence="1">Alpha-2009</strain>
        <tissue evidence="1">Whole body</tissue>
    </source>
</reference>
<dbReference type="Pfam" id="PF10171">
    <property type="entry name" value="Tim29"/>
    <property type="match status" value="1"/>
</dbReference>
<dbReference type="InterPro" id="IPR019322">
    <property type="entry name" value="TIMM29"/>
</dbReference>
<dbReference type="PANTHER" id="PTHR21435:SF1">
    <property type="entry name" value="MITOCHONDRIAL IMPORT INNER MEMBRANE TRANSLOCASE SUBUNIT TIM29"/>
    <property type="match status" value="1"/>
</dbReference>
<gene>
    <name evidence="1" type="ORF">PUN28_010408</name>
</gene>
<name>A0AAW2FTU2_9HYME</name>
<proteinExistence type="predicted"/>
<keyword evidence="2" id="KW-1185">Reference proteome</keyword>
<sequence length="221" mass="26200">MSSQQIFQLPHRLRVAFRVFISRFNEVGTKIRSYEKIPERIKGTFLERWAKYWHGLYVDYKDVAFDVAKDCRERPVRAGLYVTLLGGCFYSCRHNPDETMFREQLIQNSLKLIQVGESIRNPVSVEHIKWLEQCYNEGLIRRLNLGVLSLIWLDNYDKDCSLYKAICPYLKPRYITFHERIIDVGFLEKYWLLERKMKDYDVNEDEFNIVVNNAGIVSAIG</sequence>
<dbReference type="GO" id="GO:0045039">
    <property type="term" value="P:protein insertion into mitochondrial inner membrane"/>
    <property type="evidence" value="ECO:0007669"/>
    <property type="project" value="TreeGrafter"/>
</dbReference>
<accession>A0AAW2FTU2</accession>
<evidence type="ECO:0000313" key="1">
    <source>
        <dbReference type="EMBL" id="KAL0117577.1"/>
    </source>
</evidence>
<comment type="caution">
    <text evidence="1">The sequence shown here is derived from an EMBL/GenBank/DDBJ whole genome shotgun (WGS) entry which is preliminary data.</text>
</comment>
<dbReference type="EMBL" id="JADYXP020000009">
    <property type="protein sequence ID" value="KAL0117577.1"/>
    <property type="molecule type" value="Genomic_DNA"/>
</dbReference>
<dbReference type="AlphaFoldDB" id="A0AAW2FTU2"/>